<accession>A0A1M5UQA2</accession>
<dbReference type="InterPro" id="IPR055342">
    <property type="entry name" value="MreC_beta-barrel_core"/>
</dbReference>
<dbReference type="Pfam" id="PF04085">
    <property type="entry name" value="MreC"/>
    <property type="match status" value="1"/>
</dbReference>
<dbReference type="GO" id="GO:0005886">
    <property type="term" value="C:plasma membrane"/>
    <property type="evidence" value="ECO:0007669"/>
    <property type="project" value="TreeGrafter"/>
</dbReference>
<evidence type="ECO:0000256" key="2">
    <source>
        <dbReference type="ARBA" id="ARBA00013855"/>
    </source>
</evidence>
<dbReference type="Gene3D" id="2.40.10.340">
    <property type="entry name" value="Rod shape-determining protein MreC, domain 1"/>
    <property type="match status" value="1"/>
</dbReference>
<dbReference type="Proteomes" id="UP000186132">
    <property type="component" value="Unassembled WGS sequence"/>
</dbReference>
<dbReference type="PANTHER" id="PTHR34138:SF1">
    <property type="entry name" value="CELL SHAPE-DETERMINING PROTEIN MREC"/>
    <property type="match status" value="1"/>
</dbReference>
<evidence type="ECO:0000256" key="6">
    <source>
        <dbReference type="SAM" id="MobiDB-lite"/>
    </source>
</evidence>
<proteinExistence type="inferred from homology"/>
<gene>
    <name evidence="8" type="ORF">SAMN05443575_4275</name>
</gene>
<dbReference type="AlphaFoldDB" id="A0A1M5UQA2"/>
<dbReference type="OrthoDB" id="5196068at2"/>
<evidence type="ECO:0000256" key="3">
    <source>
        <dbReference type="ARBA" id="ARBA00022960"/>
    </source>
</evidence>
<evidence type="ECO:0000256" key="4">
    <source>
        <dbReference type="ARBA" id="ARBA00032089"/>
    </source>
</evidence>
<sequence>MRTLTRRQRRAAIALVAVALCFLTLDLGGGSLRDAHSGVRGAFGSLYRGTDTVVGPVRRWVQGVPSAGSHESEIRRLRAENEALRARLDALGSDTRTARQLATLQRAAASGRHRIVPGRVIAFGPGQGFDWTVTVDAGSDDGVRAGQTVTEGAALVGRVLHADAHSAVVLLAADPGSGVGARDARSGELGVATGAGRGGFTFAPLNPDASLRVGDALVTGPVRASSFVAGLSVGRITAVRHGADGTQTATVAPTSSATSVDLLGVITATTTSTASRPAVTPGTSGSPTGHSR</sequence>
<dbReference type="RefSeq" id="WP_073392513.1">
    <property type="nucleotide sequence ID" value="NZ_FQVU01000009.1"/>
</dbReference>
<evidence type="ECO:0000256" key="1">
    <source>
        <dbReference type="ARBA" id="ARBA00009369"/>
    </source>
</evidence>
<dbReference type="InterPro" id="IPR042175">
    <property type="entry name" value="Cell/Rod_MreC_2"/>
</dbReference>
<feature type="coiled-coil region" evidence="5">
    <location>
        <begin position="67"/>
        <end position="94"/>
    </location>
</feature>
<organism evidence="8 9">
    <name type="scientific">Jatrophihabitans endophyticus</name>
    <dbReference type="NCBI Taxonomy" id="1206085"/>
    <lineage>
        <taxon>Bacteria</taxon>
        <taxon>Bacillati</taxon>
        <taxon>Actinomycetota</taxon>
        <taxon>Actinomycetes</taxon>
        <taxon>Jatrophihabitantales</taxon>
        <taxon>Jatrophihabitantaceae</taxon>
        <taxon>Jatrophihabitans</taxon>
    </lineage>
</organism>
<evidence type="ECO:0000256" key="5">
    <source>
        <dbReference type="SAM" id="Coils"/>
    </source>
</evidence>
<evidence type="ECO:0000259" key="7">
    <source>
        <dbReference type="Pfam" id="PF04085"/>
    </source>
</evidence>
<dbReference type="STRING" id="1206085.SAMN05443575_4275"/>
<dbReference type="EMBL" id="FQVU01000009">
    <property type="protein sequence ID" value="SHH65129.1"/>
    <property type="molecule type" value="Genomic_DNA"/>
</dbReference>
<feature type="domain" description="Rod shape-determining protein MreC beta-barrel core" evidence="7">
    <location>
        <begin position="126"/>
        <end position="266"/>
    </location>
</feature>
<reference evidence="8 9" key="1">
    <citation type="submission" date="2016-11" db="EMBL/GenBank/DDBJ databases">
        <authorList>
            <person name="Jaros S."/>
            <person name="Januszkiewicz K."/>
            <person name="Wedrychowicz H."/>
        </authorList>
    </citation>
    <scope>NUCLEOTIDE SEQUENCE [LARGE SCALE GENOMIC DNA]</scope>
    <source>
        <strain evidence="8 9">DSM 45627</strain>
    </source>
</reference>
<dbReference type="PANTHER" id="PTHR34138">
    <property type="entry name" value="CELL SHAPE-DETERMINING PROTEIN MREC"/>
    <property type="match status" value="1"/>
</dbReference>
<dbReference type="GO" id="GO:0008360">
    <property type="term" value="P:regulation of cell shape"/>
    <property type="evidence" value="ECO:0007669"/>
    <property type="project" value="UniProtKB-KW"/>
</dbReference>
<evidence type="ECO:0000313" key="9">
    <source>
        <dbReference type="Proteomes" id="UP000186132"/>
    </source>
</evidence>
<feature type="region of interest" description="Disordered" evidence="6">
    <location>
        <begin position="271"/>
        <end position="292"/>
    </location>
</feature>
<dbReference type="InterPro" id="IPR007221">
    <property type="entry name" value="MreC"/>
</dbReference>
<evidence type="ECO:0000313" key="8">
    <source>
        <dbReference type="EMBL" id="SHH65129.1"/>
    </source>
</evidence>
<keyword evidence="3" id="KW-0133">Cell shape</keyword>
<name>A0A1M5UQA2_9ACTN</name>
<feature type="compositionally biased region" description="Polar residues" evidence="6">
    <location>
        <begin position="281"/>
        <end position="292"/>
    </location>
</feature>
<dbReference type="InterPro" id="IPR042177">
    <property type="entry name" value="Cell/Rod_1"/>
</dbReference>
<comment type="similarity">
    <text evidence="1">Belongs to the MreC family.</text>
</comment>
<dbReference type="Gene3D" id="2.40.10.350">
    <property type="entry name" value="Rod shape-determining protein MreC, domain 2"/>
    <property type="match status" value="1"/>
</dbReference>
<keyword evidence="9" id="KW-1185">Reference proteome</keyword>
<protein>
    <recommendedName>
        <fullName evidence="2">Cell shape-determining protein MreC</fullName>
    </recommendedName>
    <alternativeName>
        <fullName evidence="4">Cell shape protein MreC</fullName>
    </alternativeName>
</protein>
<keyword evidence="5" id="KW-0175">Coiled coil</keyword>